<dbReference type="PROSITE" id="PS01151">
    <property type="entry name" value="FIMBRIAL_USHER"/>
    <property type="match status" value="1"/>
</dbReference>
<dbReference type="FunFam" id="2.60.40.2610:FF:000001">
    <property type="entry name" value="Outer membrane fimbrial usher protein"/>
    <property type="match status" value="1"/>
</dbReference>
<dbReference type="AlphaFoldDB" id="A0AB39VQH1"/>
<dbReference type="PANTHER" id="PTHR30451">
    <property type="entry name" value="OUTER MEMBRANE USHER PROTEIN"/>
    <property type="match status" value="1"/>
</dbReference>
<dbReference type="InterPro" id="IPR025949">
    <property type="entry name" value="PapC-like_C"/>
</dbReference>
<feature type="domain" description="PapC N-terminal" evidence="12">
    <location>
        <begin position="43"/>
        <end position="203"/>
    </location>
</feature>
<evidence type="ECO:0000256" key="1">
    <source>
        <dbReference type="ARBA" id="ARBA00004571"/>
    </source>
</evidence>
<keyword evidence="8 10" id="KW-0472">Membrane</keyword>
<evidence type="ECO:0000313" key="13">
    <source>
        <dbReference type="EMBL" id="XDU72725.1"/>
    </source>
</evidence>
<keyword evidence="6 10" id="KW-0812">Transmembrane</keyword>
<accession>A0AB39VQH1</accession>
<dbReference type="InterPro" id="IPR043142">
    <property type="entry name" value="PapC-like_C_sf"/>
</dbReference>
<evidence type="ECO:0000259" key="12">
    <source>
        <dbReference type="Pfam" id="PF13954"/>
    </source>
</evidence>
<keyword evidence="7" id="KW-0732">Signal</keyword>
<protein>
    <submittedName>
        <fullName evidence="13">Fimbrial biogenesis usher protein</fullName>
    </submittedName>
</protein>
<gene>
    <name evidence="13" type="ORF">AB3G37_00920</name>
</gene>
<evidence type="ECO:0000256" key="8">
    <source>
        <dbReference type="ARBA" id="ARBA00023136"/>
    </source>
</evidence>
<evidence type="ECO:0000256" key="9">
    <source>
        <dbReference type="ARBA" id="ARBA00023237"/>
    </source>
</evidence>
<keyword evidence="3 10" id="KW-0813">Transport</keyword>
<evidence type="ECO:0000256" key="10">
    <source>
        <dbReference type="RuleBase" id="RU003884"/>
    </source>
</evidence>
<comment type="similarity">
    <text evidence="2 10">Belongs to the fimbrial export usher family.</text>
</comment>
<dbReference type="GO" id="GO:0009279">
    <property type="term" value="C:cell outer membrane"/>
    <property type="evidence" value="ECO:0007669"/>
    <property type="project" value="UniProtKB-SubCell"/>
</dbReference>
<evidence type="ECO:0000256" key="4">
    <source>
        <dbReference type="ARBA" id="ARBA00022452"/>
    </source>
</evidence>
<keyword evidence="5 10" id="KW-1029">Fimbrium biogenesis</keyword>
<dbReference type="InterPro" id="IPR037224">
    <property type="entry name" value="PapC_N_sf"/>
</dbReference>
<dbReference type="GO" id="GO:0009297">
    <property type="term" value="P:pilus assembly"/>
    <property type="evidence" value="ECO:0007669"/>
    <property type="project" value="InterPro"/>
</dbReference>
<dbReference type="Gene3D" id="3.10.20.410">
    <property type="match status" value="1"/>
</dbReference>
<keyword evidence="9 10" id="KW-0998">Cell outer membrane</keyword>
<feature type="domain" description="PapC-like C-terminal" evidence="11">
    <location>
        <begin position="806"/>
        <end position="868"/>
    </location>
</feature>
<dbReference type="PANTHER" id="PTHR30451:SF21">
    <property type="entry name" value="FIMBRIAL USHER DOMAIN-CONTAINING PROTEIN YDET-RELATED"/>
    <property type="match status" value="1"/>
</dbReference>
<dbReference type="Gene3D" id="2.60.40.2070">
    <property type="match status" value="1"/>
</dbReference>
<dbReference type="Pfam" id="PF13954">
    <property type="entry name" value="PapC_N"/>
    <property type="match status" value="1"/>
</dbReference>
<proteinExistence type="inferred from homology"/>
<evidence type="ECO:0000256" key="7">
    <source>
        <dbReference type="ARBA" id="ARBA00022729"/>
    </source>
</evidence>
<keyword evidence="4" id="KW-1134">Transmembrane beta strand</keyword>
<evidence type="ECO:0000256" key="5">
    <source>
        <dbReference type="ARBA" id="ARBA00022558"/>
    </source>
</evidence>
<dbReference type="FunFam" id="2.60.40.3110:FF:000001">
    <property type="entry name" value="Putative fimbrial outer membrane usher"/>
    <property type="match status" value="1"/>
</dbReference>
<dbReference type="Pfam" id="PF13953">
    <property type="entry name" value="PapC_C"/>
    <property type="match status" value="1"/>
</dbReference>
<dbReference type="NCBIfam" id="NF011740">
    <property type="entry name" value="PRK15193.1"/>
    <property type="match status" value="1"/>
</dbReference>
<dbReference type="Gene3D" id="2.60.40.3110">
    <property type="match status" value="1"/>
</dbReference>
<evidence type="ECO:0000259" key="11">
    <source>
        <dbReference type="Pfam" id="PF13953"/>
    </source>
</evidence>
<dbReference type="Pfam" id="PF00577">
    <property type="entry name" value="Usher"/>
    <property type="match status" value="1"/>
</dbReference>
<dbReference type="InterPro" id="IPR025885">
    <property type="entry name" value="PapC_N"/>
</dbReference>
<reference evidence="13" key="1">
    <citation type="submission" date="2024-07" db="EMBL/GenBank/DDBJ databases">
        <authorList>
            <person name="Biller S.J."/>
        </authorList>
    </citation>
    <scope>NUCLEOTIDE SEQUENCE</scope>
    <source>
        <strain evidence="13">WC2420</strain>
    </source>
</reference>
<dbReference type="InterPro" id="IPR000015">
    <property type="entry name" value="Fimb_usher"/>
</dbReference>
<dbReference type="GO" id="GO:0015473">
    <property type="term" value="F:fimbrial usher porin activity"/>
    <property type="evidence" value="ECO:0007669"/>
    <property type="project" value="InterPro"/>
</dbReference>
<dbReference type="EMBL" id="CP165628">
    <property type="protein sequence ID" value="XDU72725.1"/>
    <property type="molecule type" value="Genomic_DNA"/>
</dbReference>
<evidence type="ECO:0000256" key="3">
    <source>
        <dbReference type="ARBA" id="ARBA00022448"/>
    </source>
</evidence>
<evidence type="ECO:0000256" key="2">
    <source>
        <dbReference type="ARBA" id="ARBA00008064"/>
    </source>
</evidence>
<dbReference type="SUPFAM" id="SSF141729">
    <property type="entry name" value="FimD N-terminal domain-like"/>
    <property type="match status" value="1"/>
</dbReference>
<dbReference type="InterPro" id="IPR018030">
    <property type="entry name" value="Fimbrial_membr_usher_CS"/>
</dbReference>
<name>A0AB39VQH1_9GAMM</name>
<organism evidence="13">
    <name type="scientific">Rouxiella sp. WC2420</name>
    <dbReference type="NCBI Taxonomy" id="3234145"/>
    <lineage>
        <taxon>Bacteria</taxon>
        <taxon>Pseudomonadati</taxon>
        <taxon>Pseudomonadota</taxon>
        <taxon>Gammaproteobacteria</taxon>
        <taxon>Enterobacterales</taxon>
        <taxon>Yersiniaceae</taxon>
        <taxon>Rouxiella</taxon>
    </lineage>
</organism>
<comment type="subcellular location">
    <subcellularLocation>
        <location evidence="1 10">Cell outer membrane</location>
        <topology evidence="1 10">Multi-pass membrane protein</topology>
    </subcellularLocation>
</comment>
<dbReference type="InterPro" id="IPR042186">
    <property type="entry name" value="FimD_plug_dom"/>
</dbReference>
<sequence length="883" mass="96587">MNKSYPHLGRKNLSVMPKRFLSIRPLALFLLTLFSTRANAGLYFDPAMLDANNAQPVADLTRFEQPGAQLPGVYQVDIFLNGNQASTRKMRFVSLPTVDVLQHFSPPLPHDNTGLMACLTKADLELLKVNTPLFPALEALPQDSCVTPGAYIPQAFTAFDFQKMRLDISIPQAAMKNLPQGWIPPERWDEGVNAALLSYRFNGSTNHGRYGNSSSNYLSLNSGLNLGAWRLRDNSNWTGYQSRLGNSSRWQHLDTYAQRTIIPLRSELTLGDSFTGSDVFNSLSFRGVRLASNDDMYPDTQRGFAPSVKGVARSNARVEIRQNGNIIYQTFVAPGAFDINDLYSMSSGGDLDVTVTEADGSINHFLVPYSSVPMLQRDGHLRYTLTAGRYHNSSDRYLSPDFAQATLLWGLPHNMTVYGGVQLAERYQAAAVGAGMNMGDWGAISADVTQANSTLIDGSKHQGQSVRFLYGRSLVSTGTTLQLAGYRYSTQGFHTLDETALKAMSGWRYDYDRVGLDGLPVKRPYSDYYNLYNSRRASLEANISQTLGDFGSIYITATHQTYWNKSAATRALRGGFSSTFGQVSYSLSVSYNRTSGQPDADKTVFLSMSVPLDAWLPHGDSTSQHHPMWANFNTNRNSDGSFTHQAGLSGNALEENNLSWNVSQGYDRHGGNSGNAGLDYSGTYGDASTGYSYGRDHRQISYGLSGGAVLHRNGLTFGQYLGRTNVLVAAPGANGIGIENGTGLHTDWRGYTVVPYASDYRENRVALDINQLDDHTDLDNVVANVVPTEGAIVRADFKARTGIRTLMTLTYNGQPLPFGSTISSADSVSLVGDDGVVYLTGLALTGTLNAQWGEAANQRCIAKYALPENALQQSMARAQAVCR</sequence>
<evidence type="ECO:0000256" key="6">
    <source>
        <dbReference type="ARBA" id="ARBA00022692"/>
    </source>
</evidence>
<dbReference type="Gene3D" id="2.60.40.2610">
    <property type="entry name" value="Outer membrane usher protein FimD, plug domain"/>
    <property type="match status" value="1"/>
</dbReference>